<feature type="region of interest" description="Disordered" evidence="1">
    <location>
        <begin position="59"/>
        <end position="90"/>
    </location>
</feature>
<feature type="compositionally biased region" description="Polar residues" evidence="1">
    <location>
        <begin position="60"/>
        <end position="79"/>
    </location>
</feature>
<feature type="region of interest" description="Disordered" evidence="1">
    <location>
        <begin position="306"/>
        <end position="380"/>
    </location>
</feature>
<keyword evidence="2" id="KW-0472">Membrane</keyword>
<dbReference type="OrthoDB" id="2670057at2759"/>
<dbReference type="Proteomes" id="UP000297245">
    <property type="component" value="Unassembled WGS sequence"/>
</dbReference>
<feature type="region of interest" description="Disordered" evidence="1">
    <location>
        <begin position="128"/>
        <end position="159"/>
    </location>
</feature>
<evidence type="ECO:0000313" key="4">
    <source>
        <dbReference type="Proteomes" id="UP000297245"/>
    </source>
</evidence>
<reference evidence="3 4" key="1">
    <citation type="journal article" date="2019" name="Nat. Ecol. Evol.">
        <title>Megaphylogeny resolves global patterns of mushroom evolution.</title>
        <authorList>
            <person name="Varga T."/>
            <person name="Krizsan K."/>
            <person name="Foldi C."/>
            <person name="Dima B."/>
            <person name="Sanchez-Garcia M."/>
            <person name="Sanchez-Ramirez S."/>
            <person name="Szollosi G.J."/>
            <person name="Szarkandi J.G."/>
            <person name="Papp V."/>
            <person name="Albert L."/>
            <person name="Andreopoulos W."/>
            <person name="Angelini C."/>
            <person name="Antonin V."/>
            <person name="Barry K.W."/>
            <person name="Bougher N.L."/>
            <person name="Buchanan P."/>
            <person name="Buyck B."/>
            <person name="Bense V."/>
            <person name="Catcheside P."/>
            <person name="Chovatia M."/>
            <person name="Cooper J."/>
            <person name="Damon W."/>
            <person name="Desjardin D."/>
            <person name="Finy P."/>
            <person name="Geml J."/>
            <person name="Haridas S."/>
            <person name="Hughes K."/>
            <person name="Justo A."/>
            <person name="Karasinski D."/>
            <person name="Kautmanova I."/>
            <person name="Kiss B."/>
            <person name="Kocsube S."/>
            <person name="Kotiranta H."/>
            <person name="LaButti K.M."/>
            <person name="Lechner B.E."/>
            <person name="Liimatainen K."/>
            <person name="Lipzen A."/>
            <person name="Lukacs Z."/>
            <person name="Mihaltcheva S."/>
            <person name="Morgado L.N."/>
            <person name="Niskanen T."/>
            <person name="Noordeloos M.E."/>
            <person name="Ohm R.A."/>
            <person name="Ortiz-Santana B."/>
            <person name="Ovrebo C."/>
            <person name="Racz N."/>
            <person name="Riley R."/>
            <person name="Savchenko A."/>
            <person name="Shiryaev A."/>
            <person name="Soop K."/>
            <person name="Spirin V."/>
            <person name="Szebenyi C."/>
            <person name="Tomsovsky M."/>
            <person name="Tulloss R.E."/>
            <person name="Uehling J."/>
            <person name="Grigoriev I.V."/>
            <person name="Vagvolgyi C."/>
            <person name="Papp T."/>
            <person name="Martin F.M."/>
            <person name="Miettinen O."/>
            <person name="Hibbett D.S."/>
            <person name="Nagy L.G."/>
        </authorList>
    </citation>
    <scope>NUCLEOTIDE SEQUENCE [LARGE SCALE GENOMIC DNA]</scope>
    <source>
        <strain evidence="3 4">CBS 962.96</strain>
    </source>
</reference>
<gene>
    <name evidence="3" type="ORF">K435DRAFT_298532</name>
</gene>
<sequence length="457" mass="49418">MVYNPSRRHHHLARQVDNDPFDAPTIAGITTGTVTAGTATGTAFLFDSSAVDGTGPIATPTLTFSSPQATSTSSNAPVQSENSESSNSSANEIPIGTVIGACVGAFVGAVLFISIGFWIYKRSDVKHRRRSPSRSARRKSDTWNKLDDDDDKWDGMNKTRQVSNTTTVAAGADTSAEPMEKLTMFKKSSPSIRTAYTTQTHTDEAPANFNFDHPFAQYHPNLARELASTHEAEQATVKPFVNRAEAVPSWDGDASVNNSFLTLRTNRLSGTMSPTLDMAIPTPPLTSSDSHRWESAEVINFEGQSAEIVDPSDEASRDNNPFLHHTEIRRKSANNPFFGAQSENRRPSVSKGKGRDITPGSVTTPPLENKNPFSDDGETRTHTAVNSLSSEASNDRAIQSLLAALEVTPEDARVTSMQPSVLSTNSMYTEEDVTAAFPIPPRSQPAMPNTNHFASSS</sequence>
<proteinExistence type="predicted"/>
<feature type="region of interest" description="Disordered" evidence="1">
    <location>
        <begin position="437"/>
        <end position="457"/>
    </location>
</feature>
<dbReference type="EMBL" id="ML179069">
    <property type="protein sequence ID" value="THV03203.1"/>
    <property type="molecule type" value="Genomic_DNA"/>
</dbReference>
<protein>
    <recommendedName>
        <fullName evidence="5">Mid2 domain-containing protein</fullName>
    </recommendedName>
</protein>
<keyword evidence="4" id="KW-1185">Reference proteome</keyword>
<organism evidence="3 4">
    <name type="scientific">Dendrothele bispora (strain CBS 962.96)</name>
    <dbReference type="NCBI Taxonomy" id="1314807"/>
    <lineage>
        <taxon>Eukaryota</taxon>
        <taxon>Fungi</taxon>
        <taxon>Dikarya</taxon>
        <taxon>Basidiomycota</taxon>
        <taxon>Agaricomycotina</taxon>
        <taxon>Agaricomycetes</taxon>
        <taxon>Agaricomycetidae</taxon>
        <taxon>Agaricales</taxon>
        <taxon>Agaricales incertae sedis</taxon>
        <taxon>Dendrothele</taxon>
    </lineage>
</organism>
<evidence type="ECO:0008006" key="5">
    <source>
        <dbReference type="Google" id="ProtNLM"/>
    </source>
</evidence>
<feature type="compositionally biased region" description="Basic residues" evidence="1">
    <location>
        <begin position="128"/>
        <end position="137"/>
    </location>
</feature>
<evidence type="ECO:0000313" key="3">
    <source>
        <dbReference type="EMBL" id="THV03203.1"/>
    </source>
</evidence>
<feature type="compositionally biased region" description="Low complexity" evidence="1">
    <location>
        <begin position="80"/>
        <end position="90"/>
    </location>
</feature>
<evidence type="ECO:0000256" key="1">
    <source>
        <dbReference type="SAM" id="MobiDB-lite"/>
    </source>
</evidence>
<keyword evidence="2" id="KW-1133">Transmembrane helix</keyword>
<dbReference type="AlphaFoldDB" id="A0A4S8MK56"/>
<accession>A0A4S8MK56</accession>
<name>A0A4S8MK56_DENBC</name>
<keyword evidence="2" id="KW-0812">Transmembrane</keyword>
<feature type="transmembrane region" description="Helical" evidence="2">
    <location>
        <begin position="93"/>
        <end position="120"/>
    </location>
</feature>
<evidence type="ECO:0000256" key="2">
    <source>
        <dbReference type="SAM" id="Phobius"/>
    </source>
</evidence>
<feature type="compositionally biased region" description="Polar residues" evidence="1">
    <location>
        <begin position="446"/>
        <end position="457"/>
    </location>
</feature>